<evidence type="ECO:0000256" key="12">
    <source>
        <dbReference type="ARBA" id="ARBA00023034"/>
    </source>
</evidence>
<organism evidence="25 26">
    <name type="scientific">Rhynocoris fuscipes</name>
    <dbReference type="NCBI Taxonomy" id="488301"/>
    <lineage>
        <taxon>Eukaryota</taxon>
        <taxon>Metazoa</taxon>
        <taxon>Ecdysozoa</taxon>
        <taxon>Arthropoda</taxon>
        <taxon>Hexapoda</taxon>
        <taxon>Insecta</taxon>
        <taxon>Pterygota</taxon>
        <taxon>Neoptera</taxon>
        <taxon>Paraneoptera</taxon>
        <taxon>Hemiptera</taxon>
        <taxon>Heteroptera</taxon>
        <taxon>Panheteroptera</taxon>
        <taxon>Cimicomorpha</taxon>
        <taxon>Reduviidae</taxon>
        <taxon>Harpactorinae</taxon>
        <taxon>Harpactorini</taxon>
        <taxon>Rhynocoris</taxon>
    </lineage>
</organism>
<feature type="compositionally biased region" description="Basic and acidic residues" evidence="22">
    <location>
        <begin position="845"/>
        <end position="854"/>
    </location>
</feature>
<dbReference type="InterPro" id="IPR057042">
    <property type="entry name" value="Beta-prop_SCAP"/>
</dbReference>
<gene>
    <name evidence="25" type="ORF">O3M35_002162</name>
</gene>
<evidence type="ECO:0000256" key="5">
    <source>
        <dbReference type="ARBA" id="ARBA00019541"/>
    </source>
</evidence>
<dbReference type="GO" id="GO:0005789">
    <property type="term" value="C:endoplasmic reticulum membrane"/>
    <property type="evidence" value="ECO:0007669"/>
    <property type="project" value="UniProtKB-SubCell"/>
</dbReference>
<comment type="subcellular location">
    <subcellularLocation>
        <location evidence="2">Cytoplasmic vesicle</location>
        <location evidence="2">COPII-coated vesicle membrane</location>
        <topology evidence="2">Multi-pass membrane protein</topology>
    </subcellularLocation>
    <subcellularLocation>
        <location evidence="1">Endoplasmic reticulum membrane</location>
        <topology evidence="1">Multi-pass membrane protein</topology>
    </subcellularLocation>
    <subcellularLocation>
        <location evidence="3">Golgi apparatus membrane</location>
        <topology evidence="3">Multi-pass membrane protein</topology>
    </subcellularLocation>
</comment>
<keyword evidence="11 23" id="KW-1133">Transmembrane helix</keyword>
<protein>
    <recommendedName>
        <fullName evidence="5">Sterol regulatory element-binding protein cleavage-activating protein</fullName>
    </recommendedName>
</protein>
<evidence type="ECO:0000256" key="10">
    <source>
        <dbReference type="ARBA" id="ARBA00022824"/>
    </source>
</evidence>
<dbReference type="InterPro" id="IPR000731">
    <property type="entry name" value="SSD"/>
</dbReference>
<keyword evidence="26" id="KW-1185">Reference proteome</keyword>
<dbReference type="SMART" id="SM00320">
    <property type="entry name" value="WD40"/>
    <property type="match status" value="6"/>
</dbReference>
<dbReference type="PANTHER" id="PTHR46378:SF1">
    <property type="entry name" value="STEROL REGULATORY ELEMENT-BINDING PROTEIN CLEAVAGE-ACTIVATING PROTEIN"/>
    <property type="match status" value="1"/>
</dbReference>
<sequence length="1277" mass="141665">MVERKTLAERVSGIYYSHGVLCAAHPVPVIGVAVFAVLLACVPLINLPLSSNVPQTYVEPNFSVFNSSKTSGDTSYTDDVVEKPRWFSEQPIYIQQVIMKSAVSPWTNEMQLTDAIRGPLAEVFRLLEAIQNYRHPNGMTLDELCTHVEVPDRDSPLPQYNCLVVSPANFWRHDVTKFYMDSAIVSTVYREANTQVGKATLAELLFGLTLKEAGFKRYPLRNRQRVLQYAVTVVFRRLDMEYLKGLYEHLLSLYPTEEGINISTIDRTDDGLNDLIHVYHLGDFDFHDFLPLFFIYLGLFFYMYFSVKKIEMVKSKVGMALSAVFTVIASLLMSIGICLFFGLDPAGSSRGREIFPYLVVTVGLENILVLTKSVVSTPPHLDSKIRVAQGLSREGWSITKNLLTELTILTVGLFTLVPSIQEFCIFAMVGLLCDYFLQMCFFSTVLSLDMRSIEGGQDGLLTSRKKFTTLARSTLYRSRSSPRLDTSALVNSPNGCATKNDKVPKRLRLVLFWGRTRIVQRAFMLCMVVWIGGFLYSAGIVHRLVPPSSEGDVPGYPNGHFFGKYKSLLGGQGKSRATVVSNDVTGNASHKLKGTSFSRVLLKVPDAKPLQPVKWCYLVAVYNSSATSPCRLAVLPPLKLRSIVTPERAISLRNPSEVSAGVFKWNSLALALDPTESEYDYDPSQHSQSWETPYLPSSPLEVLLVMALSVISILVACYTAMVLYRCVCSRNYAQWRSAWTDGASGKPTSSSQNYNRQVLLESMPCELKGSSGQIISQIVSDRISSTVACSYLSGEIDVWCYASGEKIACIDRLSYFNANNKKDMKLNMEEDTVSDYESGSPPPLQDRERYDHDSPTMFDGSPGSSTSMNPNDYHSRTMKGVGSLMTKFTSTSSICSEADFDDSDSEKEEIPLNSCPQIWCMDAADNLIVVGTSSGRLEFWEASTGHLKYIYDGHSNVGVTCVKLTPSRVVVARLDGVLDLLTVQWPCYQYPGCVTGMNPISIIGSAGPASSNLPVRPAGVGHWRTASAGSVEEMNRRFKFDGENKSSGYNDETREGYSSQQMSVVRVSTVRAHQQTIMVVASYSDRVVTGSTDHTLRVFSLVDESLVFTLHGHCGPVTTLFIDVENPLTAGSGAQDGSVCLWDLLTGACVYCLEAHDGAVAALTYSSSYVLSLGTDDRLCVWDRFHGHLLNTIQMEQSFCSSMVMLTHNLLITSKQGSLILWDVRTGEPVRLIKLGRQDSYVYINNILPLQDHGQVICDYANSLIMVRFPFVRDKTD</sequence>
<evidence type="ECO:0000256" key="15">
    <source>
        <dbReference type="ARBA" id="ARBA00023136"/>
    </source>
</evidence>
<evidence type="ECO:0000256" key="19">
    <source>
        <dbReference type="ARBA" id="ARBA00023329"/>
    </source>
</evidence>
<dbReference type="InterPro" id="IPR015943">
    <property type="entry name" value="WD40/YVTN_repeat-like_dom_sf"/>
</dbReference>
<dbReference type="Pfam" id="PF24017">
    <property type="entry name" value="Beta-prop_SCAP"/>
    <property type="match status" value="1"/>
</dbReference>
<dbReference type="InterPro" id="IPR057041">
    <property type="entry name" value="SCAP_N"/>
</dbReference>
<comment type="similarity">
    <text evidence="4">Belongs to the WD repeat SCAP family.</text>
</comment>
<comment type="function">
    <text evidence="20">Escort protein required for cholesterol as well as lipid homeostasis. Regulates export of the SCAP-SREBP complex from the endoplasmic reticulum to the Golgi upon low cholesterol, thereby regulating the processing of sterol regulatory element-binding proteins (SREBPs) SREBF1/SREBP1 and SREBF2/SREBP2. At high sterol concentrations, formation of a ternary complex with INSIG (INSIG1 or INSIG2) leads to mask the ER export signal in SCAP, promoting retention of the complex in the endoplasmic reticulum. Low sterol concentrations trigger release of INSIG, a conformational change in the SSD domain of SCAP, unmasking of the ER export signal, promoting recruitment into COPII-coated vesicles and transport of the SCAP-SREBP to the Golgi: in the Golgi, SREBPs are then processed, releasing the transcription factor fragment of SREBPs from the membrane, its import into the nucleus and up-regulation of LDLR, INSIG1 and the mevalonate pathway. Binds cholesterol via its SSD domain.</text>
</comment>
<evidence type="ECO:0000256" key="16">
    <source>
        <dbReference type="ARBA" id="ARBA00023166"/>
    </source>
</evidence>
<dbReference type="PROSITE" id="PS50082">
    <property type="entry name" value="WD_REPEATS_2"/>
    <property type="match status" value="1"/>
</dbReference>
<keyword evidence="8 23" id="KW-0812">Transmembrane</keyword>
<dbReference type="Gene3D" id="2.130.10.10">
    <property type="entry name" value="YVTN repeat-like/Quinoprotein amine dehydrogenase"/>
    <property type="match status" value="2"/>
</dbReference>
<dbReference type="Pfam" id="PF12349">
    <property type="entry name" value="Sterol-sensing"/>
    <property type="match status" value="1"/>
</dbReference>
<feature type="transmembrane region" description="Helical" evidence="23">
    <location>
        <begin position="20"/>
        <end position="45"/>
    </location>
</feature>
<evidence type="ECO:0000256" key="6">
    <source>
        <dbReference type="ARBA" id="ARBA00022548"/>
    </source>
</evidence>
<feature type="transmembrane region" description="Helical" evidence="23">
    <location>
        <begin position="522"/>
        <end position="545"/>
    </location>
</feature>
<dbReference type="Proteomes" id="UP001461498">
    <property type="component" value="Unassembled WGS sequence"/>
</dbReference>
<evidence type="ECO:0000256" key="1">
    <source>
        <dbReference type="ARBA" id="ARBA00004477"/>
    </source>
</evidence>
<keyword evidence="14" id="KW-0446">Lipid-binding</keyword>
<keyword evidence="6" id="KW-0153">Cholesterol metabolism</keyword>
<evidence type="ECO:0000256" key="7">
    <source>
        <dbReference type="ARBA" id="ARBA00022574"/>
    </source>
</evidence>
<keyword evidence="9" id="KW-0677">Repeat</keyword>
<dbReference type="SUPFAM" id="SSF50978">
    <property type="entry name" value="WD40 repeat-like"/>
    <property type="match status" value="1"/>
</dbReference>
<feature type="repeat" description="WD" evidence="21">
    <location>
        <begin position="1153"/>
        <end position="1183"/>
    </location>
</feature>
<dbReference type="GO" id="GO:0045540">
    <property type="term" value="P:regulation of cholesterol biosynthetic process"/>
    <property type="evidence" value="ECO:0007669"/>
    <property type="project" value="TreeGrafter"/>
</dbReference>
<keyword evidence="12" id="KW-0333">Golgi apparatus</keyword>
<dbReference type="Pfam" id="PF24006">
    <property type="entry name" value="SCAP_N"/>
    <property type="match status" value="1"/>
</dbReference>
<evidence type="ECO:0000313" key="26">
    <source>
        <dbReference type="Proteomes" id="UP001461498"/>
    </source>
</evidence>
<evidence type="ECO:0000256" key="22">
    <source>
        <dbReference type="SAM" id="MobiDB-lite"/>
    </source>
</evidence>
<evidence type="ECO:0000256" key="14">
    <source>
        <dbReference type="ARBA" id="ARBA00023121"/>
    </source>
</evidence>
<dbReference type="EMBL" id="JAPXFL010000010">
    <property type="protein sequence ID" value="KAK9501038.1"/>
    <property type="molecule type" value="Genomic_DNA"/>
</dbReference>
<feature type="transmembrane region" description="Helical" evidence="23">
    <location>
        <begin position="289"/>
        <end position="307"/>
    </location>
</feature>
<evidence type="ECO:0000256" key="2">
    <source>
        <dbReference type="ARBA" id="ARBA00004557"/>
    </source>
</evidence>
<evidence type="ECO:0000256" key="4">
    <source>
        <dbReference type="ARBA" id="ARBA00007410"/>
    </source>
</evidence>
<evidence type="ECO:0000256" key="17">
    <source>
        <dbReference type="ARBA" id="ARBA00023180"/>
    </source>
</evidence>
<dbReference type="InterPro" id="IPR036322">
    <property type="entry name" value="WD40_repeat_dom_sf"/>
</dbReference>
<evidence type="ECO:0000313" key="25">
    <source>
        <dbReference type="EMBL" id="KAK9501038.1"/>
    </source>
</evidence>
<keyword evidence="17" id="KW-0325">Glycoprotein</keyword>
<dbReference type="PANTHER" id="PTHR46378">
    <property type="entry name" value="STEROL REGULATORY ELEMENT-BINDING PROTEIN CLEAVAGE-ACTIVATING PROTEIN"/>
    <property type="match status" value="1"/>
</dbReference>
<evidence type="ECO:0000256" key="8">
    <source>
        <dbReference type="ARBA" id="ARBA00022692"/>
    </source>
</evidence>
<feature type="transmembrane region" description="Helical" evidence="23">
    <location>
        <begin position="702"/>
        <end position="724"/>
    </location>
</feature>
<dbReference type="InterPro" id="IPR053958">
    <property type="entry name" value="HMGCR/SNAP/NPC1-like_SSD"/>
</dbReference>
<evidence type="ECO:0000256" key="21">
    <source>
        <dbReference type="PROSITE-ProRule" id="PRU00221"/>
    </source>
</evidence>
<evidence type="ECO:0000256" key="20">
    <source>
        <dbReference type="ARBA" id="ARBA00045958"/>
    </source>
</evidence>
<evidence type="ECO:0000256" key="11">
    <source>
        <dbReference type="ARBA" id="ARBA00022989"/>
    </source>
</evidence>
<keyword evidence="13" id="KW-0443">Lipid metabolism</keyword>
<dbReference type="GO" id="GO:0000139">
    <property type="term" value="C:Golgi membrane"/>
    <property type="evidence" value="ECO:0007669"/>
    <property type="project" value="UniProtKB-SubCell"/>
</dbReference>
<dbReference type="GO" id="GO:0008203">
    <property type="term" value="P:cholesterol metabolic process"/>
    <property type="evidence" value="ECO:0007669"/>
    <property type="project" value="UniProtKB-KW"/>
</dbReference>
<evidence type="ECO:0000259" key="24">
    <source>
        <dbReference type="PROSITE" id="PS50156"/>
    </source>
</evidence>
<dbReference type="InterPro" id="IPR001680">
    <property type="entry name" value="WD40_rpt"/>
</dbReference>
<comment type="caution">
    <text evidence="25">The sequence shown here is derived from an EMBL/GenBank/DDBJ whole genome shotgun (WGS) entry which is preliminary data.</text>
</comment>
<keyword evidence="10" id="KW-0256">Endoplasmic reticulum</keyword>
<reference evidence="25 26" key="1">
    <citation type="submission" date="2022-12" db="EMBL/GenBank/DDBJ databases">
        <title>Chromosome-level genome assembly of true bugs.</title>
        <authorList>
            <person name="Ma L."/>
            <person name="Li H."/>
        </authorList>
    </citation>
    <scope>NUCLEOTIDE SEQUENCE [LARGE SCALE GENOMIC DNA]</scope>
    <source>
        <strain evidence="25">Lab_2022b</strain>
    </source>
</reference>
<dbReference type="GO" id="GO:0032933">
    <property type="term" value="P:SREBP signaling pathway"/>
    <property type="evidence" value="ECO:0007669"/>
    <property type="project" value="InterPro"/>
</dbReference>
<feature type="region of interest" description="Disordered" evidence="22">
    <location>
        <begin position="831"/>
        <end position="870"/>
    </location>
</feature>
<dbReference type="PROSITE" id="PS00678">
    <property type="entry name" value="WD_REPEATS_1"/>
    <property type="match status" value="1"/>
</dbReference>
<dbReference type="GO" id="GO:0032934">
    <property type="term" value="F:sterol binding"/>
    <property type="evidence" value="ECO:0007669"/>
    <property type="project" value="InterPro"/>
</dbReference>
<keyword evidence="16" id="KW-1207">Sterol metabolism</keyword>
<evidence type="ECO:0000256" key="23">
    <source>
        <dbReference type="SAM" id="Phobius"/>
    </source>
</evidence>
<evidence type="ECO:0000256" key="9">
    <source>
        <dbReference type="ARBA" id="ARBA00022737"/>
    </source>
</evidence>
<evidence type="ECO:0000256" key="3">
    <source>
        <dbReference type="ARBA" id="ARBA00004653"/>
    </source>
</evidence>
<accession>A0AAW1CTE5</accession>
<keyword evidence="18" id="KW-0753">Steroid metabolism</keyword>
<name>A0AAW1CTE5_9HEMI</name>
<dbReference type="AlphaFoldDB" id="A0AAW1CTE5"/>
<evidence type="ECO:0000256" key="18">
    <source>
        <dbReference type="ARBA" id="ARBA00023221"/>
    </source>
</evidence>
<dbReference type="GO" id="GO:0032936">
    <property type="term" value="C:SREBP-SCAP complex"/>
    <property type="evidence" value="ECO:0007669"/>
    <property type="project" value="TreeGrafter"/>
</dbReference>
<keyword evidence="7 21" id="KW-0853">WD repeat</keyword>
<dbReference type="GO" id="GO:0012507">
    <property type="term" value="C:ER to Golgi transport vesicle membrane"/>
    <property type="evidence" value="ECO:0007669"/>
    <property type="project" value="UniProtKB-SubCell"/>
</dbReference>
<keyword evidence="15 23" id="KW-0472">Membrane</keyword>
<evidence type="ECO:0000256" key="13">
    <source>
        <dbReference type="ARBA" id="ARBA00023098"/>
    </source>
</evidence>
<keyword evidence="19" id="KW-0968">Cytoplasmic vesicle</keyword>
<feature type="transmembrane region" description="Helical" evidence="23">
    <location>
        <begin position="319"/>
        <end position="342"/>
    </location>
</feature>
<dbReference type="InterPro" id="IPR019775">
    <property type="entry name" value="WD40_repeat_CS"/>
</dbReference>
<feature type="domain" description="SSD" evidence="24">
    <location>
        <begin position="288"/>
        <end position="448"/>
    </location>
</feature>
<dbReference type="SUPFAM" id="SSF82866">
    <property type="entry name" value="Multidrug efflux transporter AcrB transmembrane domain"/>
    <property type="match status" value="1"/>
</dbReference>
<dbReference type="InterPro" id="IPR030225">
    <property type="entry name" value="SCAP"/>
</dbReference>
<proteinExistence type="inferred from homology"/>
<dbReference type="PROSITE" id="PS50156">
    <property type="entry name" value="SSD"/>
    <property type="match status" value="1"/>
</dbReference>